<keyword evidence="4 6" id="KW-0472">Membrane</keyword>
<keyword evidence="6" id="KW-1003">Cell membrane</keyword>
<organism evidence="7 8">
    <name type="scientific">Oesophagostomum dentatum</name>
    <name type="common">Nodular worm</name>
    <dbReference type="NCBI Taxonomy" id="61180"/>
    <lineage>
        <taxon>Eukaryota</taxon>
        <taxon>Metazoa</taxon>
        <taxon>Ecdysozoa</taxon>
        <taxon>Nematoda</taxon>
        <taxon>Chromadorea</taxon>
        <taxon>Rhabditida</taxon>
        <taxon>Rhabditina</taxon>
        <taxon>Rhabditomorpha</taxon>
        <taxon>Strongyloidea</taxon>
        <taxon>Strongylidae</taxon>
        <taxon>Oesophagostomum</taxon>
    </lineage>
</organism>
<comment type="subcellular location">
    <subcellularLocation>
        <location evidence="6">Cell membrane</location>
        <topology evidence="6">Multi-pass membrane protein</topology>
    </subcellularLocation>
    <subcellularLocation>
        <location evidence="1">Membrane</location>
    </subcellularLocation>
</comment>
<keyword evidence="2 6" id="KW-0812">Transmembrane</keyword>
<accession>A0A0B1S2Z5</accession>
<reference evidence="7 8" key="1">
    <citation type="submission" date="2014-03" db="EMBL/GenBank/DDBJ databases">
        <title>Draft genome of the hookworm Oesophagostomum dentatum.</title>
        <authorList>
            <person name="Mitreva M."/>
        </authorList>
    </citation>
    <scope>NUCLEOTIDE SEQUENCE [LARGE SCALE GENOMIC DNA]</scope>
    <source>
        <strain evidence="7 8">OD-Hann</strain>
    </source>
</reference>
<keyword evidence="6" id="KW-0406">Ion transport</keyword>
<keyword evidence="8" id="KW-1185">Reference proteome</keyword>
<keyword evidence="6" id="KW-0407">Ion channel</keyword>
<comment type="function">
    <text evidence="6">Forms chloride channels.</text>
</comment>
<comment type="caution">
    <text evidence="6">Lacks conserved residue(s) required for the propagation of feature annotation.</text>
</comment>
<dbReference type="Pfam" id="PF01062">
    <property type="entry name" value="Bestrophin"/>
    <property type="match status" value="1"/>
</dbReference>
<feature type="non-terminal residue" evidence="7">
    <location>
        <position position="63"/>
    </location>
</feature>
<dbReference type="EMBL" id="KN609954">
    <property type="protein sequence ID" value="KHJ78256.1"/>
    <property type="molecule type" value="Genomic_DNA"/>
</dbReference>
<comment type="similarity">
    <text evidence="5 6">Belongs to the anion channel-forming bestrophin (TC 1.A.46) family. Calcium-sensitive chloride channel subfamily.</text>
</comment>
<protein>
    <recommendedName>
        <fullName evidence="6">Bestrophin homolog</fullName>
    </recommendedName>
</protein>
<dbReference type="PANTHER" id="PTHR10736">
    <property type="entry name" value="BESTROPHIN"/>
    <property type="match status" value="1"/>
</dbReference>
<dbReference type="PANTHER" id="PTHR10736:SF28">
    <property type="entry name" value="BESTROPHIN HOMOLOG 13"/>
    <property type="match status" value="1"/>
</dbReference>
<evidence type="ECO:0000256" key="1">
    <source>
        <dbReference type="ARBA" id="ARBA00004370"/>
    </source>
</evidence>
<keyword evidence="6" id="KW-0813">Transport</keyword>
<evidence type="ECO:0000256" key="5">
    <source>
        <dbReference type="ARBA" id="ARBA00034769"/>
    </source>
</evidence>
<dbReference type="GO" id="GO:0005886">
    <property type="term" value="C:plasma membrane"/>
    <property type="evidence" value="ECO:0007669"/>
    <property type="project" value="UniProtKB-SubCell"/>
</dbReference>
<sequence length="63" mass="7299">MEAGKEIDLIVPIFTIVQFMFFVGQDLMRPFGLDDDDIELNYILDRNIATSFSIVNRLQTMDL</sequence>
<dbReference type="InterPro" id="IPR021134">
    <property type="entry name" value="Bestrophin-like"/>
</dbReference>
<name>A0A0B1S2Z5_OESDE</name>
<evidence type="ECO:0000256" key="6">
    <source>
        <dbReference type="RuleBase" id="RU363126"/>
    </source>
</evidence>
<evidence type="ECO:0000256" key="2">
    <source>
        <dbReference type="ARBA" id="ARBA00022692"/>
    </source>
</evidence>
<proteinExistence type="inferred from homology"/>
<keyword evidence="6" id="KW-0869">Chloride channel</keyword>
<dbReference type="GO" id="GO:0005254">
    <property type="term" value="F:chloride channel activity"/>
    <property type="evidence" value="ECO:0007669"/>
    <property type="project" value="UniProtKB-KW"/>
</dbReference>
<dbReference type="OrthoDB" id="5807917at2759"/>
<evidence type="ECO:0000256" key="3">
    <source>
        <dbReference type="ARBA" id="ARBA00022989"/>
    </source>
</evidence>
<dbReference type="GO" id="GO:0034707">
    <property type="term" value="C:chloride channel complex"/>
    <property type="evidence" value="ECO:0007669"/>
    <property type="project" value="UniProtKB-KW"/>
</dbReference>
<dbReference type="Proteomes" id="UP000053660">
    <property type="component" value="Unassembled WGS sequence"/>
</dbReference>
<evidence type="ECO:0000313" key="8">
    <source>
        <dbReference type="Proteomes" id="UP000053660"/>
    </source>
</evidence>
<gene>
    <name evidence="7" type="ORF">OESDEN_22124</name>
</gene>
<dbReference type="AlphaFoldDB" id="A0A0B1S2Z5"/>
<keyword evidence="6" id="KW-0868">Chloride</keyword>
<evidence type="ECO:0000313" key="7">
    <source>
        <dbReference type="EMBL" id="KHJ78256.1"/>
    </source>
</evidence>
<evidence type="ECO:0000256" key="4">
    <source>
        <dbReference type="ARBA" id="ARBA00023136"/>
    </source>
</evidence>
<feature type="transmembrane region" description="Helical" evidence="6">
    <location>
        <begin position="7"/>
        <end position="24"/>
    </location>
</feature>
<dbReference type="InterPro" id="IPR000615">
    <property type="entry name" value="Bestrophin"/>
</dbReference>
<keyword evidence="3 6" id="KW-1133">Transmembrane helix</keyword>